<organism evidence="3 6">
    <name type="scientific">Didymodactylos carnosus</name>
    <dbReference type="NCBI Taxonomy" id="1234261"/>
    <lineage>
        <taxon>Eukaryota</taxon>
        <taxon>Metazoa</taxon>
        <taxon>Spiralia</taxon>
        <taxon>Gnathifera</taxon>
        <taxon>Rotifera</taxon>
        <taxon>Eurotatoria</taxon>
        <taxon>Bdelloidea</taxon>
        <taxon>Philodinida</taxon>
        <taxon>Philodinidae</taxon>
        <taxon>Didymodactylos</taxon>
    </lineage>
</organism>
<feature type="compositionally biased region" description="Polar residues" evidence="1">
    <location>
        <begin position="74"/>
        <end position="85"/>
    </location>
</feature>
<dbReference type="Proteomes" id="UP000682733">
    <property type="component" value="Unassembled WGS sequence"/>
</dbReference>
<keyword evidence="6" id="KW-1185">Reference proteome</keyword>
<evidence type="ECO:0000313" key="4">
    <source>
        <dbReference type="EMBL" id="CAF3956194.1"/>
    </source>
</evidence>
<dbReference type="Proteomes" id="UP000681722">
    <property type="component" value="Unassembled WGS sequence"/>
</dbReference>
<evidence type="ECO:0000313" key="6">
    <source>
        <dbReference type="Proteomes" id="UP000663829"/>
    </source>
</evidence>
<evidence type="ECO:0000313" key="3">
    <source>
        <dbReference type="EMBL" id="CAF1344205.1"/>
    </source>
</evidence>
<protein>
    <submittedName>
        <fullName evidence="3">Uncharacterized protein</fullName>
    </submittedName>
</protein>
<gene>
    <name evidence="3" type="ORF">GPM918_LOCUS30587</name>
    <name evidence="2" type="ORF">OVA965_LOCUS21566</name>
    <name evidence="5" type="ORF">SRO942_LOCUS31205</name>
    <name evidence="4" type="ORF">TMI583_LOCUS22246</name>
</gene>
<dbReference type="EMBL" id="CAJNOQ010014561">
    <property type="protein sequence ID" value="CAF1344205.1"/>
    <property type="molecule type" value="Genomic_DNA"/>
</dbReference>
<dbReference type="EMBL" id="CAJNOK010011856">
    <property type="protein sequence ID" value="CAF1150228.1"/>
    <property type="molecule type" value="Genomic_DNA"/>
</dbReference>
<dbReference type="EMBL" id="CAJOBC010060534">
    <property type="protein sequence ID" value="CAF4208243.1"/>
    <property type="molecule type" value="Genomic_DNA"/>
</dbReference>
<comment type="caution">
    <text evidence="3">The sequence shown here is derived from an EMBL/GenBank/DDBJ whole genome shotgun (WGS) entry which is preliminary data.</text>
</comment>
<evidence type="ECO:0000313" key="2">
    <source>
        <dbReference type="EMBL" id="CAF1150228.1"/>
    </source>
</evidence>
<feature type="compositionally biased region" description="Basic and acidic residues" evidence="1">
    <location>
        <begin position="59"/>
        <end position="73"/>
    </location>
</feature>
<name>A0A815GXY7_9BILA</name>
<dbReference type="AlphaFoldDB" id="A0A815GXY7"/>
<dbReference type="Proteomes" id="UP000663829">
    <property type="component" value="Unassembled WGS sequence"/>
</dbReference>
<accession>A0A815GXY7</accession>
<dbReference type="Proteomes" id="UP000677228">
    <property type="component" value="Unassembled WGS sequence"/>
</dbReference>
<dbReference type="EMBL" id="CAJOBA010030702">
    <property type="protein sequence ID" value="CAF3956194.1"/>
    <property type="molecule type" value="Genomic_DNA"/>
</dbReference>
<proteinExistence type="predicted"/>
<feature type="region of interest" description="Disordered" evidence="1">
    <location>
        <begin position="59"/>
        <end position="85"/>
    </location>
</feature>
<evidence type="ECO:0000313" key="5">
    <source>
        <dbReference type="EMBL" id="CAF4208243.1"/>
    </source>
</evidence>
<evidence type="ECO:0000256" key="1">
    <source>
        <dbReference type="SAM" id="MobiDB-lite"/>
    </source>
</evidence>
<sequence length="275" mass="31833">MVDCIYYLLFPDSRKISYYQLIIQDIFRQLLHVNALSTLYQQTLFEYLKLFNNRNLSDNDKTDVNPNRIRTDSNKPSSSTTQNSELTATISTTMLSRSSFQSRSDEASSIQHTRDNGGNNNTVSLVWLVNDMEMSQVGNRIQDKFNERSMFFDDKNNCFEYIQSNTNTAIFLITCGEHARDLIVGVHDLSQIHSLYIYCDNNAVQSFKLWSEPYSKVEGAFSVEERLLYKLALDLALCYTKKAADYKQSGDNDLANINYCRSQNIYENMLKHLNR</sequence>
<reference evidence="3" key="1">
    <citation type="submission" date="2021-02" db="EMBL/GenBank/DDBJ databases">
        <authorList>
            <person name="Nowell W R."/>
        </authorList>
    </citation>
    <scope>NUCLEOTIDE SEQUENCE</scope>
</reference>